<dbReference type="GO" id="GO:0005794">
    <property type="term" value="C:Golgi apparatus"/>
    <property type="evidence" value="ECO:0007669"/>
    <property type="project" value="TreeGrafter"/>
</dbReference>
<keyword evidence="3" id="KW-1185">Reference proteome</keyword>
<evidence type="ECO:0000256" key="1">
    <source>
        <dbReference type="SAM" id="Phobius"/>
    </source>
</evidence>
<proteinExistence type="predicted"/>
<evidence type="ECO:0000313" key="2">
    <source>
        <dbReference type="EMBL" id="KAF2234103.1"/>
    </source>
</evidence>
<sequence length="343" mass="39176">MYMPNSLWTWSFFVTAAVQAIITLFLESYVFGKFQADLKNGAESKTTQAKTIVTYLSLFIFGFLYQIALVYDALRLQNTIQVIGLCAYNVGMLIYAAVQVGQINDAVAGLGRMNDVDPALWHDVRPYLIAVPCVLGLGTVVMAFLAWKLYDEFAWKIYKHISADLRLKRRYLVYQIYIALLKFDFFFFLGFTVQFLVVVRGTTNVEFYLTIVAVPVTIAVLFMAAYWVRKENRVGMVIIIILYFGALAYFLFKLFRMYGHSERVQDYLPTRRSLTVFAIITVLMLVSTIVNAVWCTYNFNKGLKPHLGRHQTQGSEDNKTYQQEFGMPTVSGSGQGQSRMTID</sequence>
<feature type="transmembrane region" description="Helical" evidence="1">
    <location>
        <begin position="207"/>
        <end position="227"/>
    </location>
</feature>
<dbReference type="PANTHER" id="PTHR34391">
    <property type="entry name" value="UPF0658 GOLGI APPARATUS MEMBRANE PROTEIN C1952.10C-RELATED"/>
    <property type="match status" value="1"/>
</dbReference>
<reference evidence="2" key="1">
    <citation type="journal article" date="2020" name="Stud. Mycol.">
        <title>101 Dothideomycetes genomes: a test case for predicting lifestyles and emergence of pathogens.</title>
        <authorList>
            <person name="Haridas S."/>
            <person name="Albert R."/>
            <person name="Binder M."/>
            <person name="Bloem J."/>
            <person name="Labutti K."/>
            <person name="Salamov A."/>
            <person name="Andreopoulos B."/>
            <person name="Baker S."/>
            <person name="Barry K."/>
            <person name="Bills G."/>
            <person name="Bluhm B."/>
            <person name="Cannon C."/>
            <person name="Castanera R."/>
            <person name="Culley D."/>
            <person name="Daum C."/>
            <person name="Ezra D."/>
            <person name="Gonzalez J."/>
            <person name="Henrissat B."/>
            <person name="Kuo A."/>
            <person name="Liang C."/>
            <person name="Lipzen A."/>
            <person name="Lutzoni F."/>
            <person name="Magnuson J."/>
            <person name="Mondo S."/>
            <person name="Nolan M."/>
            <person name="Ohm R."/>
            <person name="Pangilinan J."/>
            <person name="Park H.-J."/>
            <person name="Ramirez L."/>
            <person name="Alfaro M."/>
            <person name="Sun H."/>
            <person name="Tritt A."/>
            <person name="Yoshinaga Y."/>
            <person name="Zwiers L.-H."/>
            <person name="Turgeon B."/>
            <person name="Goodwin S."/>
            <person name="Spatafora J."/>
            <person name="Crous P."/>
            <person name="Grigoriev I."/>
        </authorList>
    </citation>
    <scope>NUCLEOTIDE SEQUENCE</scope>
    <source>
        <strain evidence="2">Tuck. ex Michener</strain>
    </source>
</reference>
<keyword evidence="1" id="KW-0812">Transmembrane</keyword>
<dbReference type="AlphaFoldDB" id="A0A6A6H9C3"/>
<evidence type="ECO:0000313" key="3">
    <source>
        <dbReference type="Proteomes" id="UP000800092"/>
    </source>
</evidence>
<feature type="transmembrane region" description="Helical" evidence="1">
    <location>
        <begin position="78"/>
        <end position="98"/>
    </location>
</feature>
<accession>A0A6A6H9C3</accession>
<dbReference type="EMBL" id="ML991801">
    <property type="protein sequence ID" value="KAF2234103.1"/>
    <property type="molecule type" value="Genomic_DNA"/>
</dbReference>
<organism evidence="2 3">
    <name type="scientific">Viridothelium virens</name>
    <name type="common">Speckled blister lichen</name>
    <name type="synonym">Trypethelium virens</name>
    <dbReference type="NCBI Taxonomy" id="1048519"/>
    <lineage>
        <taxon>Eukaryota</taxon>
        <taxon>Fungi</taxon>
        <taxon>Dikarya</taxon>
        <taxon>Ascomycota</taxon>
        <taxon>Pezizomycotina</taxon>
        <taxon>Dothideomycetes</taxon>
        <taxon>Dothideomycetes incertae sedis</taxon>
        <taxon>Trypetheliales</taxon>
        <taxon>Trypetheliaceae</taxon>
        <taxon>Viridothelium</taxon>
    </lineage>
</organism>
<feature type="transmembrane region" description="Helical" evidence="1">
    <location>
        <begin position="52"/>
        <end position="71"/>
    </location>
</feature>
<protein>
    <submittedName>
        <fullName evidence="2">Uncharacterized protein</fullName>
    </submittedName>
</protein>
<dbReference type="Proteomes" id="UP000800092">
    <property type="component" value="Unassembled WGS sequence"/>
</dbReference>
<keyword evidence="1" id="KW-0472">Membrane</keyword>
<keyword evidence="1" id="KW-1133">Transmembrane helix</keyword>
<dbReference type="PANTHER" id="PTHR34391:SF1">
    <property type="entry name" value="UPF0658 GOLGI APPARATUS MEMBRANE PROTEIN C1952.10C-RELATED"/>
    <property type="match status" value="1"/>
</dbReference>
<dbReference type="InterPro" id="IPR040410">
    <property type="entry name" value="UPF0658_Golgi"/>
</dbReference>
<gene>
    <name evidence="2" type="ORF">EV356DRAFT_447289</name>
</gene>
<feature type="transmembrane region" description="Helical" evidence="1">
    <location>
        <begin position="127"/>
        <end position="150"/>
    </location>
</feature>
<name>A0A6A6H9C3_VIRVR</name>
<feature type="transmembrane region" description="Helical" evidence="1">
    <location>
        <begin position="7"/>
        <end position="32"/>
    </location>
</feature>
<feature type="transmembrane region" description="Helical" evidence="1">
    <location>
        <begin position="234"/>
        <end position="255"/>
    </location>
</feature>
<dbReference type="OrthoDB" id="2448307at2759"/>
<feature type="transmembrane region" description="Helical" evidence="1">
    <location>
        <begin position="275"/>
        <end position="299"/>
    </location>
</feature>
<feature type="transmembrane region" description="Helical" evidence="1">
    <location>
        <begin position="171"/>
        <end position="195"/>
    </location>
</feature>